<organism evidence="1 2">
    <name type="scientific">Auriscalpium vulgare</name>
    <dbReference type="NCBI Taxonomy" id="40419"/>
    <lineage>
        <taxon>Eukaryota</taxon>
        <taxon>Fungi</taxon>
        <taxon>Dikarya</taxon>
        <taxon>Basidiomycota</taxon>
        <taxon>Agaricomycotina</taxon>
        <taxon>Agaricomycetes</taxon>
        <taxon>Russulales</taxon>
        <taxon>Auriscalpiaceae</taxon>
        <taxon>Auriscalpium</taxon>
    </lineage>
</organism>
<gene>
    <name evidence="1" type="ORF">FA95DRAFT_1556264</name>
</gene>
<comment type="caution">
    <text evidence="1">The sequence shown here is derived from an EMBL/GenBank/DDBJ whole genome shotgun (WGS) entry which is preliminary data.</text>
</comment>
<evidence type="ECO:0000313" key="2">
    <source>
        <dbReference type="Proteomes" id="UP000814033"/>
    </source>
</evidence>
<evidence type="ECO:0000313" key="1">
    <source>
        <dbReference type="EMBL" id="KAI0049940.1"/>
    </source>
</evidence>
<reference evidence="1" key="1">
    <citation type="submission" date="2021-02" db="EMBL/GenBank/DDBJ databases">
        <authorList>
            <consortium name="DOE Joint Genome Institute"/>
            <person name="Ahrendt S."/>
            <person name="Looney B.P."/>
            <person name="Miyauchi S."/>
            <person name="Morin E."/>
            <person name="Drula E."/>
            <person name="Courty P.E."/>
            <person name="Chicoki N."/>
            <person name="Fauchery L."/>
            <person name="Kohler A."/>
            <person name="Kuo A."/>
            <person name="Labutti K."/>
            <person name="Pangilinan J."/>
            <person name="Lipzen A."/>
            <person name="Riley R."/>
            <person name="Andreopoulos W."/>
            <person name="He G."/>
            <person name="Johnson J."/>
            <person name="Barry K.W."/>
            <person name="Grigoriev I.V."/>
            <person name="Nagy L."/>
            <person name="Hibbett D."/>
            <person name="Henrissat B."/>
            <person name="Matheny P.B."/>
            <person name="Labbe J."/>
            <person name="Martin F."/>
        </authorList>
    </citation>
    <scope>NUCLEOTIDE SEQUENCE</scope>
    <source>
        <strain evidence="1">FP105234-sp</strain>
    </source>
</reference>
<accession>A0ACB8S0R7</accession>
<dbReference type="Proteomes" id="UP000814033">
    <property type="component" value="Unassembled WGS sequence"/>
</dbReference>
<protein>
    <submittedName>
        <fullName evidence="1">Uncharacterized protein</fullName>
    </submittedName>
</protein>
<dbReference type="EMBL" id="MU275867">
    <property type="protein sequence ID" value="KAI0049940.1"/>
    <property type="molecule type" value="Genomic_DNA"/>
</dbReference>
<sequence>MLFSDRNSFSVHFGEPKDSLLLSEDASQLDVIENYFSMDAFRGDIPDFLLPQSVRRGSACLCTHYLSGSQTPLLAPSTWADMKIPQPSDVPTQDAVVLPATLLTAWENPHPFFDPDMPTSSRTSYAARRDAVGVEPWKVNTLPILPDLFAWNAGVEAERRASIASNSEKWDIAGSGWLDKDVLGPRHSANAHPSSAHNSDSSSSSDSDSDCESDDATASIPLMDRVLAPLPRRLPTPRPVQSPAFSESSSTADSRLHTPSPATDLLHHLPQSVTTNYYARSCSPSSESDESEYEDRAASRGRKRKMAQRSAHGRGKKSRASAMPSPSASEDFAAALAYTPSRASTPASRASSASPSADHAGKFRCPEAGCTQVCKTSGDLRRHLQSLAHRAPAFPCDRCGKNFTREDALKRHRVNVKGCATTRR</sequence>
<keyword evidence="2" id="KW-1185">Reference proteome</keyword>
<proteinExistence type="predicted"/>
<name>A0ACB8S0R7_9AGAM</name>
<reference evidence="1" key="2">
    <citation type="journal article" date="2022" name="New Phytol.">
        <title>Evolutionary transition to the ectomycorrhizal habit in the genomes of a hyperdiverse lineage of mushroom-forming fungi.</title>
        <authorList>
            <person name="Looney B."/>
            <person name="Miyauchi S."/>
            <person name="Morin E."/>
            <person name="Drula E."/>
            <person name="Courty P.E."/>
            <person name="Kohler A."/>
            <person name="Kuo A."/>
            <person name="LaButti K."/>
            <person name="Pangilinan J."/>
            <person name="Lipzen A."/>
            <person name="Riley R."/>
            <person name="Andreopoulos W."/>
            <person name="He G."/>
            <person name="Johnson J."/>
            <person name="Nolan M."/>
            <person name="Tritt A."/>
            <person name="Barry K.W."/>
            <person name="Grigoriev I.V."/>
            <person name="Nagy L.G."/>
            <person name="Hibbett D."/>
            <person name="Henrissat B."/>
            <person name="Matheny P.B."/>
            <person name="Labbe J."/>
            <person name="Martin F.M."/>
        </authorList>
    </citation>
    <scope>NUCLEOTIDE SEQUENCE</scope>
    <source>
        <strain evidence="1">FP105234-sp</strain>
    </source>
</reference>